<feature type="transmembrane region" description="Helical" evidence="1">
    <location>
        <begin position="87"/>
        <end position="106"/>
    </location>
</feature>
<reference evidence="2 3" key="1">
    <citation type="journal article" date="2018" name="Genome Announc.">
        <title>Draft Genome Sequence of Lactococcus sp. Strain NtB2 (JCM 32569), Isolated from the Gut of the Higher Termite Nasutitermes takasagoensis.</title>
        <authorList>
            <person name="Noda S."/>
            <person name="Aihara C."/>
            <person name="Yuki M."/>
            <person name="Ohkuma M."/>
        </authorList>
    </citation>
    <scope>NUCLEOTIDE SEQUENCE [LARGE SCALE GENOMIC DNA]</scope>
    <source>
        <strain evidence="2 3">NtB2</strain>
    </source>
</reference>
<protein>
    <recommendedName>
        <fullName evidence="4">DUF3021 domain-containing protein</fullName>
    </recommendedName>
</protein>
<keyword evidence="1" id="KW-0472">Membrane</keyword>
<keyword evidence="3" id="KW-1185">Reference proteome</keyword>
<sequence length="124" mass="14442">MRILKSIGLGVVVASLCMVIMAAIYWNTWMVTLTLIQGAAQGLVAVLVYGFLKAPYLIKFISHALLSYLLAFAMLLLNHQYWQVNLLTFSVEWLLIFALVYLYIYWRNRTEARRLNEKIVRLRK</sequence>
<dbReference type="Proteomes" id="UP000245021">
    <property type="component" value="Unassembled WGS sequence"/>
</dbReference>
<name>A0A2R5HG36_9LACT</name>
<dbReference type="RefSeq" id="WP_109245991.1">
    <property type="nucleotide sequence ID" value="NZ_BFFO01000006.1"/>
</dbReference>
<proteinExistence type="predicted"/>
<dbReference type="Pfam" id="PF11457">
    <property type="entry name" value="DUF3021"/>
    <property type="match status" value="1"/>
</dbReference>
<evidence type="ECO:0000256" key="1">
    <source>
        <dbReference type="SAM" id="Phobius"/>
    </source>
</evidence>
<keyword evidence="1" id="KW-0812">Transmembrane</keyword>
<dbReference type="AlphaFoldDB" id="A0A2R5HG36"/>
<gene>
    <name evidence="2" type="ORF">NtB2_01164</name>
</gene>
<accession>A0A2R5HG36</accession>
<evidence type="ECO:0008006" key="4">
    <source>
        <dbReference type="Google" id="ProtNLM"/>
    </source>
</evidence>
<feature type="transmembrane region" description="Helical" evidence="1">
    <location>
        <begin position="32"/>
        <end position="52"/>
    </location>
</feature>
<evidence type="ECO:0000313" key="3">
    <source>
        <dbReference type="Proteomes" id="UP000245021"/>
    </source>
</evidence>
<evidence type="ECO:0000313" key="2">
    <source>
        <dbReference type="EMBL" id="GBG97027.1"/>
    </source>
</evidence>
<feature type="transmembrane region" description="Helical" evidence="1">
    <location>
        <begin position="7"/>
        <end position="26"/>
    </location>
</feature>
<feature type="transmembrane region" description="Helical" evidence="1">
    <location>
        <begin position="64"/>
        <end position="81"/>
    </location>
</feature>
<keyword evidence="1" id="KW-1133">Transmembrane helix</keyword>
<dbReference type="InterPro" id="IPR021560">
    <property type="entry name" value="DUF3021"/>
</dbReference>
<dbReference type="EMBL" id="BFFO01000006">
    <property type="protein sequence ID" value="GBG97027.1"/>
    <property type="molecule type" value="Genomic_DNA"/>
</dbReference>
<organism evidence="2 3">
    <name type="scientific">Lactococcus termiticola</name>
    <dbReference type="NCBI Taxonomy" id="2169526"/>
    <lineage>
        <taxon>Bacteria</taxon>
        <taxon>Bacillati</taxon>
        <taxon>Bacillota</taxon>
        <taxon>Bacilli</taxon>
        <taxon>Lactobacillales</taxon>
        <taxon>Streptococcaceae</taxon>
        <taxon>Lactococcus</taxon>
    </lineage>
</organism>
<comment type="caution">
    <text evidence="2">The sequence shown here is derived from an EMBL/GenBank/DDBJ whole genome shotgun (WGS) entry which is preliminary data.</text>
</comment>